<dbReference type="SUPFAM" id="SSF141000">
    <property type="entry name" value="Glu-tRNAGln amidotransferase C subunit"/>
    <property type="match status" value="1"/>
</dbReference>
<sequence>MASEQHINVRYVADLARLELSEEECAVFQRQLEAILGHAESLAALDVTGIEPTSYPAPVYDVMREDEPGPSLPQAAVLANAPDQAQEQIRVPKVIAEA</sequence>
<keyword evidence="1" id="KW-0067">ATP-binding</keyword>
<evidence type="ECO:0000313" key="2">
    <source>
        <dbReference type="EMBL" id="MCW1915507.1"/>
    </source>
</evidence>
<gene>
    <name evidence="1 2" type="primary">gatC</name>
    <name evidence="2" type="ORF">OJ996_18115</name>
</gene>
<dbReference type="RefSeq" id="WP_264515057.1">
    <property type="nucleotide sequence ID" value="NZ_JAPDDR010000009.1"/>
</dbReference>
<keyword evidence="3" id="KW-1185">Reference proteome</keyword>
<evidence type="ECO:0000256" key="1">
    <source>
        <dbReference type="HAMAP-Rule" id="MF_00122"/>
    </source>
</evidence>
<accession>A0ABT3G6P5</accession>
<dbReference type="HAMAP" id="MF_00122">
    <property type="entry name" value="GatC"/>
    <property type="match status" value="1"/>
</dbReference>
<dbReference type="Proteomes" id="UP001165653">
    <property type="component" value="Unassembled WGS sequence"/>
</dbReference>
<keyword evidence="1" id="KW-0547">Nucleotide-binding</keyword>
<dbReference type="Pfam" id="PF02686">
    <property type="entry name" value="GatC"/>
    <property type="match status" value="1"/>
</dbReference>
<protein>
    <recommendedName>
        <fullName evidence="1">Aspartyl/glutamyl-tRNA(Asn/Gln) amidotransferase subunit C</fullName>
        <shortName evidence="1">Asp/Glu-ADT subunit C</shortName>
        <ecNumber evidence="1">6.3.5.-</ecNumber>
    </recommendedName>
</protein>
<comment type="caution">
    <text evidence="2">The sequence shown here is derived from an EMBL/GenBank/DDBJ whole genome shotgun (WGS) entry which is preliminary data.</text>
</comment>
<comment type="subunit">
    <text evidence="1">Heterotrimer of A, B and C subunits.</text>
</comment>
<dbReference type="PANTHER" id="PTHR15004:SF0">
    <property type="entry name" value="GLUTAMYL-TRNA(GLN) AMIDOTRANSFERASE SUBUNIT C, MITOCHONDRIAL"/>
    <property type="match status" value="1"/>
</dbReference>
<dbReference type="EMBL" id="JAPDDR010000009">
    <property type="protein sequence ID" value="MCW1915507.1"/>
    <property type="molecule type" value="Genomic_DNA"/>
</dbReference>
<comment type="catalytic activity">
    <reaction evidence="1">
        <text>L-aspartyl-tRNA(Asn) + L-glutamine + ATP + H2O = L-asparaginyl-tRNA(Asn) + L-glutamate + ADP + phosphate + 2 H(+)</text>
        <dbReference type="Rhea" id="RHEA:14513"/>
        <dbReference type="Rhea" id="RHEA-COMP:9674"/>
        <dbReference type="Rhea" id="RHEA-COMP:9677"/>
        <dbReference type="ChEBI" id="CHEBI:15377"/>
        <dbReference type="ChEBI" id="CHEBI:15378"/>
        <dbReference type="ChEBI" id="CHEBI:29985"/>
        <dbReference type="ChEBI" id="CHEBI:30616"/>
        <dbReference type="ChEBI" id="CHEBI:43474"/>
        <dbReference type="ChEBI" id="CHEBI:58359"/>
        <dbReference type="ChEBI" id="CHEBI:78515"/>
        <dbReference type="ChEBI" id="CHEBI:78516"/>
        <dbReference type="ChEBI" id="CHEBI:456216"/>
    </reaction>
</comment>
<dbReference type="InterPro" id="IPR003837">
    <property type="entry name" value="GatC"/>
</dbReference>
<dbReference type="PANTHER" id="PTHR15004">
    <property type="entry name" value="GLUTAMYL-TRNA(GLN) AMIDOTRANSFERASE SUBUNIT C, MITOCHONDRIAL"/>
    <property type="match status" value="1"/>
</dbReference>
<reference evidence="2" key="1">
    <citation type="submission" date="2022-10" db="EMBL/GenBank/DDBJ databases">
        <title>Luteolibacter sp. GHJ8, whole genome shotgun sequencing project.</title>
        <authorList>
            <person name="Zhao G."/>
            <person name="Shen L."/>
        </authorList>
    </citation>
    <scope>NUCLEOTIDE SEQUENCE</scope>
    <source>
        <strain evidence="2">GHJ8</strain>
    </source>
</reference>
<dbReference type="EC" id="6.3.5.-" evidence="1"/>
<comment type="similarity">
    <text evidence="1">Belongs to the GatC family.</text>
</comment>
<dbReference type="InterPro" id="IPR036113">
    <property type="entry name" value="Asp/Glu-ADT_sf_sub_c"/>
</dbReference>
<comment type="catalytic activity">
    <reaction evidence="1">
        <text>L-glutamyl-tRNA(Gln) + L-glutamine + ATP + H2O = L-glutaminyl-tRNA(Gln) + L-glutamate + ADP + phosphate + H(+)</text>
        <dbReference type="Rhea" id="RHEA:17521"/>
        <dbReference type="Rhea" id="RHEA-COMP:9681"/>
        <dbReference type="Rhea" id="RHEA-COMP:9684"/>
        <dbReference type="ChEBI" id="CHEBI:15377"/>
        <dbReference type="ChEBI" id="CHEBI:15378"/>
        <dbReference type="ChEBI" id="CHEBI:29985"/>
        <dbReference type="ChEBI" id="CHEBI:30616"/>
        <dbReference type="ChEBI" id="CHEBI:43474"/>
        <dbReference type="ChEBI" id="CHEBI:58359"/>
        <dbReference type="ChEBI" id="CHEBI:78520"/>
        <dbReference type="ChEBI" id="CHEBI:78521"/>
        <dbReference type="ChEBI" id="CHEBI:456216"/>
    </reaction>
</comment>
<dbReference type="NCBIfam" id="TIGR00135">
    <property type="entry name" value="gatC"/>
    <property type="match status" value="1"/>
</dbReference>
<proteinExistence type="inferred from homology"/>
<dbReference type="Gene3D" id="1.10.20.60">
    <property type="entry name" value="Glu-tRNAGln amidotransferase C subunit, N-terminal domain"/>
    <property type="match status" value="1"/>
</dbReference>
<name>A0ABT3G6P5_9BACT</name>
<comment type="function">
    <text evidence="1">Allows the formation of correctly charged Asn-tRNA(Asn) or Gln-tRNA(Gln) through the transamidation of misacylated Asp-tRNA(Asn) or Glu-tRNA(Gln) in organisms which lack either or both of asparaginyl-tRNA or glutaminyl-tRNA synthetases. The reaction takes place in the presence of glutamine and ATP through an activated phospho-Asp-tRNA(Asn) or phospho-Glu-tRNA(Gln).</text>
</comment>
<organism evidence="2 3">
    <name type="scientific">Luteolibacter rhizosphaerae</name>
    <dbReference type="NCBI Taxonomy" id="2989719"/>
    <lineage>
        <taxon>Bacteria</taxon>
        <taxon>Pseudomonadati</taxon>
        <taxon>Verrucomicrobiota</taxon>
        <taxon>Verrucomicrobiia</taxon>
        <taxon>Verrucomicrobiales</taxon>
        <taxon>Verrucomicrobiaceae</taxon>
        <taxon>Luteolibacter</taxon>
    </lineage>
</organism>
<keyword evidence="1" id="KW-0436">Ligase</keyword>
<evidence type="ECO:0000313" key="3">
    <source>
        <dbReference type="Proteomes" id="UP001165653"/>
    </source>
</evidence>
<keyword evidence="1" id="KW-0648">Protein biosynthesis</keyword>